<dbReference type="AlphaFoldDB" id="A0A7S1BMC8"/>
<keyword evidence="1" id="KW-0472">Membrane</keyword>
<evidence type="ECO:0000313" key="2">
    <source>
        <dbReference type="EMBL" id="CAD8890300.1"/>
    </source>
</evidence>
<organism evidence="2">
    <name type="scientific">Corethron hystrix</name>
    <dbReference type="NCBI Taxonomy" id="216773"/>
    <lineage>
        <taxon>Eukaryota</taxon>
        <taxon>Sar</taxon>
        <taxon>Stramenopiles</taxon>
        <taxon>Ochrophyta</taxon>
        <taxon>Bacillariophyta</taxon>
        <taxon>Coscinodiscophyceae</taxon>
        <taxon>Corethrophycidae</taxon>
        <taxon>Corethrales</taxon>
        <taxon>Corethraceae</taxon>
        <taxon>Corethron</taxon>
    </lineage>
</organism>
<feature type="transmembrane region" description="Helical" evidence="1">
    <location>
        <begin position="244"/>
        <end position="264"/>
    </location>
</feature>
<reference evidence="2" key="1">
    <citation type="submission" date="2021-01" db="EMBL/GenBank/DDBJ databases">
        <authorList>
            <person name="Corre E."/>
            <person name="Pelletier E."/>
            <person name="Niang G."/>
            <person name="Scheremetjew M."/>
            <person name="Finn R."/>
            <person name="Kale V."/>
            <person name="Holt S."/>
            <person name="Cochrane G."/>
            <person name="Meng A."/>
            <person name="Brown T."/>
            <person name="Cohen L."/>
        </authorList>
    </citation>
    <scope>NUCLEOTIDE SEQUENCE</scope>
    <source>
        <strain evidence="2">308</strain>
    </source>
</reference>
<keyword evidence="1" id="KW-1133">Transmembrane helix</keyword>
<proteinExistence type="predicted"/>
<keyword evidence="1" id="KW-0812">Transmembrane</keyword>
<accession>A0A7S1BMC8</accession>
<evidence type="ECO:0000256" key="1">
    <source>
        <dbReference type="SAM" id="Phobius"/>
    </source>
</evidence>
<protein>
    <submittedName>
        <fullName evidence="2">Uncharacterized protein</fullName>
    </submittedName>
</protein>
<dbReference type="EMBL" id="HBFR01024420">
    <property type="protein sequence ID" value="CAD8890300.1"/>
    <property type="molecule type" value="Transcribed_RNA"/>
</dbReference>
<sequence length="360" mass="40462">MCICNSIPNHRPSLILNNTNVVSNRKGTTKNHNNPCYVSNDDYSSPKQLHSLLLNNINVVSDRKEATKNNDNPCDISKDDRIVPSNTRSLLLNHIDVVSDRKETTKNTDDPYEVSKDDYVSTKTKSEEGSSLCVTKDFSFDTKVVDTSVLETEIVLDLALEKFHDFYNETEIIRSKLALDRFNPTFYEYDCMDEQNLETIFTYNSSDIRRLEAQFEIDGHEMQETKISEFECSRLGIKLSGRKMFALVFLLSLVLIAFAVGVVAKRPSTPILSTFRGTDPVEIPSMAPVSVPSPSHHRYPSLSPSLVNTPFPVRSPSLSPTAMPKLSPTMPPSPVRKVGFFQNILRELLDSRSCVIGVEC</sequence>
<gene>
    <name evidence="2" type="ORF">CHYS00102_LOCUS17505</name>
</gene>
<name>A0A7S1BMC8_9STRA</name>